<sequence>MTESLPLAAVVYDDGDPIDALLAQVRAALEGRGQKVGGVLQTPCAETIHAVHIDSGRTFDLMQNLGVCATGCRLDSGALAEVAGLLAQSLAARPDLLIVSRFGRVEAEGGGFLAEIGAAAASGQPTLVGVARKREADWRAYAGDFAETLPCDAAAVLAWRDSLAT</sequence>
<organism evidence="1 2">
    <name type="scientific">Rhodoblastus sphagnicola</name>
    <dbReference type="NCBI Taxonomy" id="333368"/>
    <lineage>
        <taxon>Bacteria</taxon>
        <taxon>Pseudomonadati</taxon>
        <taxon>Pseudomonadota</taxon>
        <taxon>Alphaproteobacteria</taxon>
        <taxon>Hyphomicrobiales</taxon>
        <taxon>Rhodoblastaceae</taxon>
        <taxon>Rhodoblastus</taxon>
    </lineage>
</organism>
<dbReference type="EMBL" id="NHSJ01000134">
    <property type="protein sequence ID" value="PPQ26468.1"/>
    <property type="molecule type" value="Genomic_DNA"/>
</dbReference>
<comment type="caution">
    <text evidence="1">The sequence shown here is derived from an EMBL/GenBank/DDBJ whole genome shotgun (WGS) entry which is preliminary data.</text>
</comment>
<evidence type="ECO:0000313" key="2">
    <source>
        <dbReference type="Proteomes" id="UP000239089"/>
    </source>
</evidence>
<dbReference type="PROSITE" id="PS00387">
    <property type="entry name" value="PPASE"/>
    <property type="match status" value="1"/>
</dbReference>
<evidence type="ECO:0008006" key="3">
    <source>
        <dbReference type="Google" id="ProtNLM"/>
    </source>
</evidence>
<dbReference type="OrthoDB" id="5918880at2"/>
<protein>
    <recommendedName>
        <fullName evidence="3">Molybdenum ABC transporter ATP-binding protein</fullName>
    </recommendedName>
</protein>
<accession>A0A2S6MVV2</accession>
<proteinExistence type="predicted"/>
<dbReference type="InterPro" id="IPR018912">
    <property type="entry name" value="DUF2478"/>
</dbReference>
<dbReference type="Proteomes" id="UP000239089">
    <property type="component" value="Unassembled WGS sequence"/>
</dbReference>
<keyword evidence="2" id="KW-1185">Reference proteome</keyword>
<dbReference type="Pfam" id="PF10649">
    <property type="entry name" value="DUF2478"/>
    <property type="match status" value="1"/>
</dbReference>
<gene>
    <name evidence="1" type="ORF">CCR94_22880</name>
</gene>
<dbReference type="RefSeq" id="WP_104510586.1">
    <property type="nucleotide sequence ID" value="NZ_JACIGC010000006.1"/>
</dbReference>
<dbReference type="AlphaFoldDB" id="A0A2S6MVV2"/>
<evidence type="ECO:0000313" key="1">
    <source>
        <dbReference type="EMBL" id="PPQ26468.1"/>
    </source>
</evidence>
<name>A0A2S6MVV2_9HYPH</name>
<reference evidence="1 2" key="1">
    <citation type="journal article" date="2018" name="Arch. Microbiol.">
        <title>New insights into the metabolic potential of the phototrophic purple bacterium Rhodopila globiformis DSM 161(T) from its draft genome sequence and evidence for a vanadium-dependent nitrogenase.</title>
        <authorList>
            <person name="Imhoff J.F."/>
            <person name="Rahn T."/>
            <person name="Kunzel S."/>
            <person name="Neulinger S.C."/>
        </authorList>
    </citation>
    <scope>NUCLEOTIDE SEQUENCE [LARGE SCALE GENOMIC DNA]</scope>
    <source>
        <strain evidence="1 2">DSM 16996</strain>
    </source>
</reference>